<feature type="non-terminal residue" evidence="1">
    <location>
        <position position="1"/>
    </location>
</feature>
<organism evidence="1 2">
    <name type="scientific">Prorocentrum cordatum</name>
    <dbReference type="NCBI Taxonomy" id="2364126"/>
    <lineage>
        <taxon>Eukaryota</taxon>
        <taxon>Sar</taxon>
        <taxon>Alveolata</taxon>
        <taxon>Dinophyceae</taxon>
        <taxon>Prorocentrales</taxon>
        <taxon>Prorocentraceae</taxon>
        <taxon>Prorocentrum</taxon>
    </lineage>
</organism>
<gene>
    <name evidence="1" type="ORF">PCOR1329_LOCUS22633</name>
</gene>
<evidence type="ECO:0008006" key="3">
    <source>
        <dbReference type="Google" id="ProtNLM"/>
    </source>
</evidence>
<evidence type="ECO:0000313" key="1">
    <source>
        <dbReference type="EMBL" id="CAK0821271.1"/>
    </source>
</evidence>
<sequence length="63" mass="6922">VVKWKDVRGPIAAVQAALLQIGWDPQRADMTTVQIELNRLAAKSKFDEWAADIAVISGGQWTS</sequence>
<accession>A0ABN9RPY2</accession>
<dbReference type="Proteomes" id="UP001189429">
    <property type="component" value="Unassembled WGS sequence"/>
</dbReference>
<protein>
    <recommendedName>
        <fullName evidence="3">ABC transporter substrate-binding protein</fullName>
    </recommendedName>
</protein>
<comment type="caution">
    <text evidence="1">The sequence shown here is derived from an EMBL/GenBank/DDBJ whole genome shotgun (WGS) entry which is preliminary data.</text>
</comment>
<evidence type="ECO:0000313" key="2">
    <source>
        <dbReference type="Proteomes" id="UP001189429"/>
    </source>
</evidence>
<reference evidence="1" key="1">
    <citation type="submission" date="2023-10" db="EMBL/GenBank/DDBJ databases">
        <authorList>
            <person name="Chen Y."/>
            <person name="Shah S."/>
            <person name="Dougan E. K."/>
            <person name="Thang M."/>
            <person name="Chan C."/>
        </authorList>
    </citation>
    <scope>NUCLEOTIDE SEQUENCE [LARGE SCALE GENOMIC DNA]</scope>
</reference>
<keyword evidence="2" id="KW-1185">Reference proteome</keyword>
<dbReference type="EMBL" id="CAUYUJ010007581">
    <property type="protein sequence ID" value="CAK0821271.1"/>
    <property type="molecule type" value="Genomic_DNA"/>
</dbReference>
<name>A0ABN9RPY2_9DINO</name>
<proteinExistence type="predicted"/>